<dbReference type="SUPFAM" id="SSF54534">
    <property type="entry name" value="FKBP-like"/>
    <property type="match status" value="1"/>
</dbReference>
<dbReference type="InterPro" id="IPR046357">
    <property type="entry name" value="PPIase_dom_sf"/>
</dbReference>
<evidence type="ECO:0000259" key="7">
    <source>
        <dbReference type="PROSITE" id="PS50059"/>
    </source>
</evidence>
<comment type="catalytic activity">
    <reaction evidence="1 5 6">
        <text>[protein]-peptidylproline (omega=180) = [protein]-peptidylproline (omega=0)</text>
        <dbReference type="Rhea" id="RHEA:16237"/>
        <dbReference type="Rhea" id="RHEA-COMP:10747"/>
        <dbReference type="Rhea" id="RHEA-COMP:10748"/>
        <dbReference type="ChEBI" id="CHEBI:83833"/>
        <dbReference type="ChEBI" id="CHEBI:83834"/>
        <dbReference type="EC" id="5.2.1.8"/>
    </reaction>
</comment>
<feature type="domain" description="PPIase FKBP-type" evidence="7">
    <location>
        <begin position="58"/>
        <end position="144"/>
    </location>
</feature>
<evidence type="ECO:0000256" key="5">
    <source>
        <dbReference type="PROSITE-ProRule" id="PRU00277"/>
    </source>
</evidence>
<dbReference type="GO" id="GO:0006457">
    <property type="term" value="P:protein folding"/>
    <property type="evidence" value="ECO:0007669"/>
    <property type="project" value="InterPro"/>
</dbReference>
<accession>A0A378RMA7</accession>
<keyword evidence="9" id="KW-1185">Reference proteome</keyword>
<evidence type="ECO:0000313" key="9">
    <source>
        <dbReference type="Proteomes" id="UP000255024"/>
    </source>
</evidence>
<evidence type="ECO:0000256" key="2">
    <source>
        <dbReference type="ARBA" id="ARBA00006577"/>
    </source>
</evidence>
<proteinExistence type="inferred from homology"/>
<dbReference type="GO" id="GO:0003755">
    <property type="term" value="F:peptidyl-prolyl cis-trans isomerase activity"/>
    <property type="evidence" value="ECO:0007669"/>
    <property type="project" value="UniProtKB-UniRule"/>
</dbReference>
<sequence>MSVAELLKKRKEQLEQANKEEGAQFLAAFAQGDEVVVLPSGIAYKILTLGTGEKPTLADKIVCHYHGTNTKGEVFDSSIDRGQPSTFTLQKLIKAYQEVVPLLPIGTKFKMVTPPEYAYKEEHISKQIGPYSTLMFEVELLATVS</sequence>
<dbReference type="Gene3D" id="3.10.50.40">
    <property type="match status" value="1"/>
</dbReference>
<dbReference type="InterPro" id="IPR000774">
    <property type="entry name" value="PPIase_FKBP_N"/>
</dbReference>
<evidence type="ECO:0000313" key="8">
    <source>
        <dbReference type="EMBL" id="STZ27848.1"/>
    </source>
</evidence>
<dbReference type="InterPro" id="IPR001179">
    <property type="entry name" value="PPIase_FKBP_dom"/>
</dbReference>
<evidence type="ECO:0000256" key="1">
    <source>
        <dbReference type="ARBA" id="ARBA00000971"/>
    </source>
</evidence>
<comment type="similarity">
    <text evidence="2 6">Belongs to the FKBP-type PPIase family.</text>
</comment>
<dbReference type="Pfam" id="PF01346">
    <property type="entry name" value="FKBP_N"/>
    <property type="match status" value="1"/>
</dbReference>
<dbReference type="Pfam" id="PF00254">
    <property type="entry name" value="FKBP_C"/>
    <property type="match status" value="1"/>
</dbReference>
<evidence type="ECO:0000256" key="6">
    <source>
        <dbReference type="RuleBase" id="RU003915"/>
    </source>
</evidence>
<dbReference type="EMBL" id="UGQL01000001">
    <property type="protein sequence ID" value="STZ27848.1"/>
    <property type="molecule type" value="Genomic_DNA"/>
</dbReference>
<dbReference type="PROSITE" id="PS50059">
    <property type="entry name" value="FKBP_PPIASE"/>
    <property type="match status" value="1"/>
</dbReference>
<dbReference type="PANTHER" id="PTHR43811:SF23">
    <property type="entry name" value="FKBP-TYPE 22 KDA PEPTIDYL-PROLYL CIS-TRANS ISOMERASE"/>
    <property type="match status" value="1"/>
</dbReference>
<name>A0A378RMA7_MYROD</name>
<keyword evidence="3 5" id="KW-0697">Rotamase</keyword>
<gene>
    <name evidence="8" type="ORF">NCTC11179_01385</name>
</gene>
<evidence type="ECO:0000256" key="4">
    <source>
        <dbReference type="ARBA" id="ARBA00023235"/>
    </source>
</evidence>
<dbReference type="PANTHER" id="PTHR43811">
    <property type="entry name" value="FKBP-TYPE PEPTIDYL-PROLYL CIS-TRANS ISOMERASE FKPA"/>
    <property type="match status" value="1"/>
</dbReference>
<protein>
    <recommendedName>
        <fullName evidence="6">Peptidyl-prolyl cis-trans isomerase</fullName>
        <ecNumber evidence="6">5.2.1.8</ecNumber>
    </recommendedName>
</protein>
<dbReference type="Proteomes" id="UP000255024">
    <property type="component" value="Unassembled WGS sequence"/>
</dbReference>
<dbReference type="AlphaFoldDB" id="A0A378RMA7"/>
<evidence type="ECO:0000256" key="3">
    <source>
        <dbReference type="ARBA" id="ARBA00023110"/>
    </source>
</evidence>
<keyword evidence="4 5" id="KW-0413">Isomerase</keyword>
<dbReference type="EC" id="5.2.1.8" evidence="6"/>
<organism evidence="8 9">
    <name type="scientific">Myroides odoratus</name>
    <name type="common">Flavobacterium odoratum</name>
    <dbReference type="NCBI Taxonomy" id="256"/>
    <lineage>
        <taxon>Bacteria</taxon>
        <taxon>Pseudomonadati</taxon>
        <taxon>Bacteroidota</taxon>
        <taxon>Flavobacteriia</taxon>
        <taxon>Flavobacteriales</taxon>
        <taxon>Flavobacteriaceae</taxon>
        <taxon>Myroides</taxon>
    </lineage>
</organism>
<reference evidence="8 9" key="1">
    <citation type="submission" date="2018-06" db="EMBL/GenBank/DDBJ databases">
        <authorList>
            <consortium name="Pathogen Informatics"/>
            <person name="Doyle S."/>
        </authorList>
    </citation>
    <scope>NUCLEOTIDE SEQUENCE [LARGE SCALE GENOMIC DNA]</scope>
    <source>
        <strain evidence="8 9">NCTC11179</strain>
    </source>
</reference>
<dbReference type="RefSeq" id="WP_115090710.1">
    <property type="nucleotide sequence ID" value="NZ_CP068107.1"/>
</dbReference>